<dbReference type="Pfam" id="PF00035">
    <property type="entry name" value="dsrm"/>
    <property type="match status" value="1"/>
</dbReference>
<evidence type="ECO:0000256" key="2">
    <source>
        <dbReference type="ARBA" id="ARBA00004496"/>
    </source>
</evidence>
<feature type="binding site" evidence="15">
    <location>
        <position position="131"/>
    </location>
    <ligand>
        <name>Mg(2+)</name>
        <dbReference type="ChEBI" id="CHEBI:18420"/>
    </ligand>
</feature>
<evidence type="ECO:0000259" key="16">
    <source>
        <dbReference type="PROSITE" id="PS50137"/>
    </source>
</evidence>
<protein>
    <recommendedName>
        <fullName evidence="15">Ribonuclease 3</fullName>
        <ecNumber evidence="15">3.1.26.3</ecNumber>
    </recommendedName>
    <alternativeName>
        <fullName evidence="15">Ribonuclease III</fullName>
        <shortName evidence="15">RNase III</shortName>
    </alternativeName>
</protein>
<evidence type="ECO:0000256" key="6">
    <source>
        <dbReference type="ARBA" id="ARBA00022552"/>
    </source>
</evidence>
<dbReference type="SUPFAM" id="SSF69065">
    <property type="entry name" value="RNase III domain-like"/>
    <property type="match status" value="1"/>
</dbReference>
<dbReference type="PROSITE" id="PS50142">
    <property type="entry name" value="RNASE_3_2"/>
    <property type="match status" value="1"/>
</dbReference>
<dbReference type="PANTHER" id="PTHR11207">
    <property type="entry name" value="RIBONUCLEASE III"/>
    <property type="match status" value="1"/>
</dbReference>
<dbReference type="PANTHER" id="PTHR11207:SF0">
    <property type="entry name" value="RIBONUCLEASE 3"/>
    <property type="match status" value="1"/>
</dbReference>
<dbReference type="EC" id="3.1.26.3" evidence="15"/>
<comment type="cofactor">
    <cofactor evidence="15">
        <name>Mg(2+)</name>
        <dbReference type="ChEBI" id="CHEBI:18420"/>
    </cofactor>
</comment>
<evidence type="ECO:0000313" key="18">
    <source>
        <dbReference type="EMBL" id="SON48053.1"/>
    </source>
</evidence>
<dbReference type="SUPFAM" id="SSF54768">
    <property type="entry name" value="dsRNA-binding domain-like"/>
    <property type="match status" value="1"/>
</dbReference>
<dbReference type="Gene3D" id="1.10.1520.10">
    <property type="entry name" value="Ribonuclease III domain"/>
    <property type="match status" value="1"/>
</dbReference>
<dbReference type="SMART" id="SM00358">
    <property type="entry name" value="DSRM"/>
    <property type="match status" value="1"/>
</dbReference>
<dbReference type="InterPro" id="IPR000999">
    <property type="entry name" value="RNase_III_dom"/>
</dbReference>
<keyword evidence="19" id="KW-1185">Reference proteome</keyword>
<name>A0A2N8Z865_9VIBR</name>
<keyword evidence="10 15" id="KW-0479">Metal-binding</keyword>
<dbReference type="Gene3D" id="3.30.160.20">
    <property type="match status" value="1"/>
</dbReference>
<keyword evidence="9 15" id="KW-0540">Nuclease</keyword>
<evidence type="ECO:0000256" key="15">
    <source>
        <dbReference type="HAMAP-Rule" id="MF_00104"/>
    </source>
</evidence>
<evidence type="ECO:0000256" key="3">
    <source>
        <dbReference type="ARBA" id="ARBA00010183"/>
    </source>
</evidence>
<feature type="domain" description="RNase III" evidence="17">
    <location>
        <begin position="20"/>
        <end position="142"/>
    </location>
</feature>
<comment type="function">
    <text evidence="15">Digests double-stranded RNA. Involved in the processing of primary rRNA transcript to yield the immediate precursors to the large and small rRNAs (23S and 16S). Processes some mRNAs, and tRNAs when they are encoded in the rRNA operon. Processes pre-crRNA and tracrRNA of type II CRISPR loci if present in the organism.</text>
</comment>
<keyword evidence="8 15" id="KW-0819">tRNA processing</keyword>
<dbReference type="InterPro" id="IPR036389">
    <property type="entry name" value="RNase_III_sf"/>
</dbReference>
<comment type="catalytic activity">
    <reaction evidence="1 15">
        <text>Endonucleolytic cleavage to 5'-phosphomonoester.</text>
        <dbReference type="EC" id="3.1.26.3"/>
    </reaction>
</comment>
<gene>
    <name evidence="15 18" type="primary">rnc</name>
    <name evidence="18" type="ORF">VTAP4600_A0074</name>
</gene>
<keyword evidence="7 15" id="KW-0507">mRNA processing</keyword>
<evidence type="ECO:0000256" key="12">
    <source>
        <dbReference type="ARBA" id="ARBA00022801"/>
    </source>
</evidence>
<feature type="binding site" evidence="15">
    <location>
        <position position="128"/>
    </location>
    <ligand>
        <name>Mg(2+)</name>
        <dbReference type="ChEBI" id="CHEBI:18420"/>
    </ligand>
</feature>
<dbReference type="GO" id="GO:0004525">
    <property type="term" value="F:ribonuclease III activity"/>
    <property type="evidence" value="ECO:0007669"/>
    <property type="project" value="UniProtKB-UniRule"/>
</dbReference>
<dbReference type="PROSITE" id="PS00517">
    <property type="entry name" value="RNASE_3_1"/>
    <property type="match status" value="1"/>
</dbReference>
<reference evidence="18 19" key="1">
    <citation type="submission" date="2017-10" db="EMBL/GenBank/DDBJ databases">
        <authorList>
            <person name="Banno H."/>
            <person name="Chua N.-H."/>
        </authorList>
    </citation>
    <scope>NUCLEOTIDE SEQUENCE [LARGE SCALE GENOMIC DNA]</scope>
    <source>
        <strain evidence="18">Vibrio tapetis CECT4600</strain>
    </source>
</reference>
<feature type="active site" evidence="15">
    <location>
        <position position="59"/>
    </location>
</feature>
<accession>A0A2N8Z865</accession>
<dbReference type="InterPro" id="IPR014720">
    <property type="entry name" value="dsRBD_dom"/>
</dbReference>
<dbReference type="CDD" id="cd00593">
    <property type="entry name" value="RIBOc"/>
    <property type="match status" value="1"/>
</dbReference>
<keyword evidence="12 15" id="KW-0378">Hydrolase</keyword>
<dbReference type="GO" id="GO:0006397">
    <property type="term" value="P:mRNA processing"/>
    <property type="evidence" value="ECO:0007669"/>
    <property type="project" value="UniProtKB-UniRule"/>
</dbReference>
<evidence type="ECO:0000256" key="11">
    <source>
        <dbReference type="ARBA" id="ARBA00022759"/>
    </source>
</evidence>
<keyword evidence="15" id="KW-0699">rRNA-binding</keyword>
<dbReference type="GO" id="GO:0042802">
    <property type="term" value="F:identical protein binding"/>
    <property type="evidence" value="ECO:0007669"/>
    <property type="project" value="UniProtKB-ARBA"/>
</dbReference>
<feature type="domain" description="DRBM" evidence="16">
    <location>
        <begin position="169"/>
        <end position="239"/>
    </location>
</feature>
<evidence type="ECO:0000313" key="19">
    <source>
        <dbReference type="Proteomes" id="UP000235828"/>
    </source>
</evidence>
<evidence type="ECO:0000256" key="14">
    <source>
        <dbReference type="ARBA" id="ARBA00022884"/>
    </source>
</evidence>
<dbReference type="EMBL" id="LT960611">
    <property type="protein sequence ID" value="SON48053.1"/>
    <property type="molecule type" value="Genomic_DNA"/>
</dbReference>
<comment type="subunit">
    <text evidence="4 15">Homodimer.</text>
</comment>
<keyword evidence="11 15" id="KW-0255">Endonuclease</keyword>
<feature type="binding site" evidence="15">
    <location>
        <position position="55"/>
    </location>
    <ligand>
        <name>Mg(2+)</name>
        <dbReference type="ChEBI" id="CHEBI:18420"/>
    </ligand>
</feature>
<dbReference type="InterPro" id="IPR011907">
    <property type="entry name" value="RNase_III"/>
</dbReference>
<keyword evidence="14 15" id="KW-0694">RNA-binding</keyword>
<dbReference type="Pfam" id="PF14622">
    <property type="entry name" value="Ribonucleas_3_3"/>
    <property type="match status" value="1"/>
</dbReference>
<sequence length="240" mass="26697">MCVSTASVALINRESMTTPIAKLQRRIDYQFNDIDHLDLALTHRSANSKHNERLEFLGDSILSFVIADDLYHRFPKVNEGDMSRMRATLVRGKTLAELGREFQLGDDLKLGPGELKSGGFRRDSILADAVEAIIGAIYLDSDSETIRQVILAWYKTRLDAIEPGISQKDPKTRLQEFLQGRRKPLPVYEVTKIKGEAHNQEFTVACEVAGSDEPVIGKGSSRRKAEQSAAELALGLLTDV</sequence>
<dbReference type="AlphaFoldDB" id="A0A2N8Z865"/>
<evidence type="ECO:0000256" key="9">
    <source>
        <dbReference type="ARBA" id="ARBA00022722"/>
    </source>
</evidence>
<evidence type="ECO:0000256" key="7">
    <source>
        <dbReference type="ARBA" id="ARBA00022664"/>
    </source>
</evidence>
<dbReference type="KEGG" id="vta:A0074"/>
<evidence type="ECO:0000256" key="4">
    <source>
        <dbReference type="ARBA" id="ARBA00011738"/>
    </source>
</evidence>
<dbReference type="PROSITE" id="PS50137">
    <property type="entry name" value="DS_RBD"/>
    <property type="match status" value="1"/>
</dbReference>
<dbReference type="GO" id="GO:0008033">
    <property type="term" value="P:tRNA processing"/>
    <property type="evidence" value="ECO:0007669"/>
    <property type="project" value="UniProtKB-KW"/>
</dbReference>
<organism evidence="18 19">
    <name type="scientific">Vibrio tapetis subsp. tapetis</name>
    <dbReference type="NCBI Taxonomy" id="1671868"/>
    <lineage>
        <taxon>Bacteria</taxon>
        <taxon>Pseudomonadati</taxon>
        <taxon>Pseudomonadota</taxon>
        <taxon>Gammaproteobacteria</taxon>
        <taxon>Vibrionales</taxon>
        <taxon>Vibrionaceae</taxon>
        <taxon>Vibrio</taxon>
    </lineage>
</organism>
<keyword evidence="5 15" id="KW-0963">Cytoplasm</keyword>
<evidence type="ECO:0000259" key="17">
    <source>
        <dbReference type="PROSITE" id="PS50142"/>
    </source>
</evidence>
<dbReference type="GO" id="GO:0019843">
    <property type="term" value="F:rRNA binding"/>
    <property type="evidence" value="ECO:0007669"/>
    <property type="project" value="UniProtKB-KW"/>
</dbReference>
<evidence type="ECO:0000256" key="10">
    <source>
        <dbReference type="ARBA" id="ARBA00022723"/>
    </source>
</evidence>
<dbReference type="Proteomes" id="UP000235828">
    <property type="component" value="Chromosome A"/>
</dbReference>
<evidence type="ECO:0000256" key="13">
    <source>
        <dbReference type="ARBA" id="ARBA00022842"/>
    </source>
</evidence>
<comment type="similarity">
    <text evidence="3">Belongs to the ribonuclease III family.</text>
</comment>
<keyword evidence="6 15" id="KW-0698">rRNA processing</keyword>
<dbReference type="SMART" id="SM00535">
    <property type="entry name" value="RIBOc"/>
    <property type="match status" value="1"/>
</dbReference>
<dbReference type="FunFam" id="3.30.160.20:FF:000003">
    <property type="entry name" value="Ribonuclease 3"/>
    <property type="match status" value="1"/>
</dbReference>
<dbReference type="GO" id="GO:0003725">
    <property type="term" value="F:double-stranded RNA binding"/>
    <property type="evidence" value="ECO:0007669"/>
    <property type="project" value="TreeGrafter"/>
</dbReference>
<dbReference type="HAMAP" id="MF_00104">
    <property type="entry name" value="RNase_III"/>
    <property type="match status" value="1"/>
</dbReference>
<dbReference type="GO" id="GO:0046872">
    <property type="term" value="F:metal ion binding"/>
    <property type="evidence" value="ECO:0007669"/>
    <property type="project" value="UniProtKB-KW"/>
</dbReference>
<dbReference type="CDD" id="cd10845">
    <property type="entry name" value="DSRM_RNAse_III_family"/>
    <property type="match status" value="1"/>
</dbReference>
<evidence type="ECO:0000256" key="8">
    <source>
        <dbReference type="ARBA" id="ARBA00022694"/>
    </source>
</evidence>
<dbReference type="NCBIfam" id="TIGR02191">
    <property type="entry name" value="RNaseIII"/>
    <property type="match status" value="1"/>
</dbReference>
<comment type="subcellular location">
    <subcellularLocation>
        <location evidence="2 15">Cytoplasm</location>
    </subcellularLocation>
</comment>
<evidence type="ECO:0000256" key="5">
    <source>
        <dbReference type="ARBA" id="ARBA00022490"/>
    </source>
</evidence>
<dbReference type="GO" id="GO:0006364">
    <property type="term" value="P:rRNA processing"/>
    <property type="evidence" value="ECO:0007669"/>
    <property type="project" value="UniProtKB-UniRule"/>
</dbReference>
<dbReference type="GO" id="GO:0010468">
    <property type="term" value="P:regulation of gene expression"/>
    <property type="evidence" value="ECO:0007669"/>
    <property type="project" value="TreeGrafter"/>
</dbReference>
<dbReference type="FunFam" id="1.10.1520.10:FF:000001">
    <property type="entry name" value="Ribonuclease 3"/>
    <property type="match status" value="1"/>
</dbReference>
<keyword evidence="13 15" id="KW-0460">Magnesium</keyword>
<proteinExistence type="inferred from homology"/>
<evidence type="ECO:0000256" key="1">
    <source>
        <dbReference type="ARBA" id="ARBA00000109"/>
    </source>
</evidence>
<feature type="active site" evidence="15">
    <location>
        <position position="131"/>
    </location>
</feature>
<dbReference type="GO" id="GO:0005737">
    <property type="term" value="C:cytoplasm"/>
    <property type="evidence" value="ECO:0007669"/>
    <property type="project" value="UniProtKB-SubCell"/>
</dbReference>